<dbReference type="AlphaFoldDB" id="A0A4Z0WGQ4"/>
<organism evidence="6 7">
    <name type="scientific">Natronospirillum operosum</name>
    <dbReference type="NCBI Taxonomy" id="2759953"/>
    <lineage>
        <taxon>Bacteria</taxon>
        <taxon>Pseudomonadati</taxon>
        <taxon>Pseudomonadota</taxon>
        <taxon>Gammaproteobacteria</taxon>
        <taxon>Oceanospirillales</taxon>
        <taxon>Natronospirillaceae</taxon>
        <taxon>Natronospirillum</taxon>
    </lineage>
</organism>
<feature type="transmembrane region" description="Helical" evidence="5">
    <location>
        <begin position="20"/>
        <end position="37"/>
    </location>
</feature>
<dbReference type="GO" id="GO:0012505">
    <property type="term" value="C:endomembrane system"/>
    <property type="evidence" value="ECO:0007669"/>
    <property type="project" value="UniProtKB-SubCell"/>
</dbReference>
<dbReference type="GO" id="GO:0008168">
    <property type="term" value="F:methyltransferase activity"/>
    <property type="evidence" value="ECO:0007669"/>
    <property type="project" value="UniProtKB-KW"/>
</dbReference>
<evidence type="ECO:0000256" key="4">
    <source>
        <dbReference type="ARBA" id="ARBA00023136"/>
    </source>
</evidence>
<dbReference type="Gene3D" id="1.20.120.1630">
    <property type="match status" value="1"/>
</dbReference>
<dbReference type="PANTHER" id="PTHR12714:SF24">
    <property type="entry name" value="SLR1182 PROTEIN"/>
    <property type="match status" value="1"/>
</dbReference>
<evidence type="ECO:0000256" key="1">
    <source>
        <dbReference type="ARBA" id="ARBA00004127"/>
    </source>
</evidence>
<evidence type="ECO:0000256" key="2">
    <source>
        <dbReference type="ARBA" id="ARBA00022692"/>
    </source>
</evidence>
<keyword evidence="4 5" id="KW-0472">Membrane</keyword>
<keyword evidence="6" id="KW-0489">Methyltransferase</keyword>
<evidence type="ECO:0000256" key="3">
    <source>
        <dbReference type="ARBA" id="ARBA00022989"/>
    </source>
</evidence>
<evidence type="ECO:0000313" key="6">
    <source>
        <dbReference type="EMBL" id="TGG94891.1"/>
    </source>
</evidence>
<comment type="caution">
    <text evidence="6">The sequence shown here is derived from an EMBL/GenBank/DDBJ whole genome shotgun (WGS) entry which is preliminary data.</text>
</comment>
<keyword evidence="7" id="KW-1185">Reference proteome</keyword>
<keyword evidence="2 5" id="KW-0812">Transmembrane</keyword>
<protein>
    <submittedName>
        <fullName evidence="6">Isoprenylcysteine carboxylmethyltransferase family protein</fullName>
    </submittedName>
</protein>
<dbReference type="Pfam" id="PF04191">
    <property type="entry name" value="PEMT"/>
    <property type="match status" value="1"/>
</dbReference>
<evidence type="ECO:0000256" key="5">
    <source>
        <dbReference type="SAM" id="Phobius"/>
    </source>
</evidence>
<gene>
    <name evidence="6" type="ORF">E4656_00210</name>
</gene>
<accession>A0A4Z0WGQ4</accession>
<dbReference type="GO" id="GO:0032259">
    <property type="term" value="P:methylation"/>
    <property type="evidence" value="ECO:0007669"/>
    <property type="project" value="UniProtKB-KW"/>
</dbReference>
<keyword evidence="6" id="KW-0808">Transferase</keyword>
<dbReference type="InterPro" id="IPR007318">
    <property type="entry name" value="Phopholipid_MeTrfase"/>
</dbReference>
<feature type="transmembrane region" description="Helical" evidence="5">
    <location>
        <begin position="49"/>
        <end position="69"/>
    </location>
</feature>
<name>A0A4Z0WGQ4_9GAMM</name>
<reference evidence="6 7" key="1">
    <citation type="submission" date="2019-04" db="EMBL/GenBank/DDBJ databases">
        <title>Natronospirillum operosus gen. nov., sp. nov., a haloalkaliphilic satellite isolated from decaying biomass of laboratory culture of cyanobacterium Geitlerinema sp. and proposal of Natronospirillaceae fam. nov. and Saccharospirillaceae fam. nov.</title>
        <authorList>
            <person name="Kevbrin V."/>
            <person name="Boltyanskaya Y."/>
            <person name="Koziaeva V."/>
            <person name="Grouzdev D.S."/>
            <person name="Park M."/>
            <person name="Cho J."/>
        </authorList>
    </citation>
    <scope>NUCLEOTIDE SEQUENCE [LARGE SCALE GENOMIC DNA]</scope>
    <source>
        <strain evidence="6 7">G-116</strain>
    </source>
</reference>
<dbReference type="PANTHER" id="PTHR12714">
    <property type="entry name" value="PROTEIN-S ISOPRENYLCYSTEINE O-METHYLTRANSFERASE"/>
    <property type="match status" value="1"/>
</dbReference>
<dbReference type="Proteomes" id="UP000297475">
    <property type="component" value="Unassembled WGS sequence"/>
</dbReference>
<evidence type="ECO:0000313" key="7">
    <source>
        <dbReference type="Proteomes" id="UP000297475"/>
    </source>
</evidence>
<dbReference type="OrthoDB" id="9811969at2"/>
<comment type="subcellular location">
    <subcellularLocation>
        <location evidence="1">Endomembrane system</location>
        <topology evidence="1">Multi-pass membrane protein</topology>
    </subcellularLocation>
</comment>
<feature type="transmembrane region" description="Helical" evidence="5">
    <location>
        <begin position="102"/>
        <end position="133"/>
    </location>
</feature>
<keyword evidence="3 5" id="KW-1133">Transmembrane helix</keyword>
<proteinExistence type="predicted"/>
<sequence length="159" mass="17586">MPMNTGEKDAAAVRVPPPLVYLAAIAVGIGLQYLWALPLGLGFGVRMMLALLIALAGCVLLGAAIRLFIKTGQHPEPWRSTPEIITGGVYRYTRNPFYVSFALIQLAVGVGLGNFWIILLVPVSCLGVFYTAIRQEEAYLERKFGAPYLEYKQSVRRWL</sequence>
<dbReference type="EMBL" id="SRMF01000001">
    <property type="protein sequence ID" value="TGG94891.1"/>
    <property type="molecule type" value="Genomic_DNA"/>
</dbReference>